<dbReference type="Proteomes" id="UP001148629">
    <property type="component" value="Unassembled WGS sequence"/>
</dbReference>
<evidence type="ECO:0000313" key="2">
    <source>
        <dbReference type="Proteomes" id="UP001148629"/>
    </source>
</evidence>
<gene>
    <name evidence="1" type="ORF">NM208_g7574</name>
</gene>
<comment type="caution">
    <text evidence="1">The sequence shown here is derived from an EMBL/GenBank/DDBJ whole genome shotgun (WGS) entry which is preliminary data.</text>
</comment>
<reference evidence="1" key="1">
    <citation type="submission" date="2022-08" db="EMBL/GenBank/DDBJ databases">
        <title>Genome Sequence of Fusarium decemcellulare.</title>
        <authorList>
            <person name="Buettner E."/>
        </authorList>
    </citation>
    <scope>NUCLEOTIDE SEQUENCE</scope>
    <source>
        <strain evidence="1">Babe19</strain>
    </source>
</reference>
<evidence type="ECO:0000313" key="1">
    <source>
        <dbReference type="EMBL" id="KAJ3534345.1"/>
    </source>
</evidence>
<keyword evidence="2" id="KW-1185">Reference proteome</keyword>
<dbReference type="EMBL" id="JANRMS010000790">
    <property type="protein sequence ID" value="KAJ3534345.1"/>
    <property type="molecule type" value="Genomic_DNA"/>
</dbReference>
<accession>A0ACC1S8L7</accession>
<sequence>MNFSGKVALVTGAAGGLGKAVAKAFLNAGARVAICDINVDRLSVTTTEFQSTYSKEQVVSVVADITNRDEITRVFETTIQSLNRLDVLVNNAGIVDKFDPVGTLSESLWDKVVAVNLTAPVLFSKLAVNQFLQQQPSGGAIINISSVAGIKGYAAGAAYTATKHGVVGLTKNTAAFYNKQGIHAVAILPGGMDTPIKETLVGLNDQGWQLTQKMSAATEPNLSDVDDVAQTILFFASDKGKPSNGALITVDGGWMAF</sequence>
<name>A0ACC1S8L7_9HYPO</name>
<protein>
    <submittedName>
        <fullName evidence="1">Uncharacterized protein</fullName>
    </submittedName>
</protein>
<proteinExistence type="predicted"/>
<organism evidence="1 2">
    <name type="scientific">Fusarium decemcellulare</name>
    <dbReference type="NCBI Taxonomy" id="57161"/>
    <lineage>
        <taxon>Eukaryota</taxon>
        <taxon>Fungi</taxon>
        <taxon>Dikarya</taxon>
        <taxon>Ascomycota</taxon>
        <taxon>Pezizomycotina</taxon>
        <taxon>Sordariomycetes</taxon>
        <taxon>Hypocreomycetidae</taxon>
        <taxon>Hypocreales</taxon>
        <taxon>Nectriaceae</taxon>
        <taxon>Fusarium</taxon>
        <taxon>Fusarium decemcellulare species complex</taxon>
    </lineage>
</organism>